<feature type="region of interest" description="Disordered" evidence="1">
    <location>
        <begin position="57"/>
        <end position="77"/>
    </location>
</feature>
<evidence type="ECO:0000313" key="2">
    <source>
        <dbReference type="EMBL" id="VDO00683.1"/>
    </source>
</evidence>
<sequence length="199" mass="22203">MHRLILDHIALQLSEPPSENTALFYEVLLKIIGGMGCKLSTGVKNYDPLAKKLPNTSELDDSLGRRTKRPRKSGVPNTDTSILAMPYAIEEYSLEYIYRDLLKETLVSLCRIGIPNRNLQSIIGESAIQVEDLSNEFGLKTVALLREARYQISQVPVVLEHSAPCIVKTLDAVSRIFQVEKATVLKAGFILCSLLLFPF</sequence>
<dbReference type="EMBL" id="UZAE01003688">
    <property type="protein sequence ID" value="VDO00683.1"/>
    <property type="molecule type" value="Genomic_DNA"/>
</dbReference>
<evidence type="ECO:0000313" key="4">
    <source>
        <dbReference type="WBParaSite" id="HNAJ_0000482501-mRNA-1"/>
    </source>
</evidence>
<keyword evidence="3" id="KW-1185">Reference proteome</keyword>
<evidence type="ECO:0000256" key="1">
    <source>
        <dbReference type="SAM" id="MobiDB-lite"/>
    </source>
</evidence>
<reference evidence="4" key="1">
    <citation type="submission" date="2017-02" db="UniProtKB">
        <authorList>
            <consortium name="WormBaseParasite"/>
        </authorList>
    </citation>
    <scope>IDENTIFICATION</scope>
</reference>
<reference evidence="2 3" key="2">
    <citation type="submission" date="2018-11" db="EMBL/GenBank/DDBJ databases">
        <authorList>
            <consortium name="Pathogen Informatics"/>
        </authorList>
    </citation>
    <scope>NUCLEOTIDE SEQUENCE [LARGE SCALE GENOMIC DNA]</scope>
</reference>
<dbReference type="Proteomes" id="UP000278807">
    <property type="component" value="Unassembled WGS sequence"/>
</dbReference>
<dbReference type="AlphaFoldDB" id="A0A0R3TCN6"/>
<dbReference type="WBParaSite" id="HNAJ_0000482501-mRNA-1">
    <property type="protein sequence ID" value="HNAJ_0000482501-mRNA-1"/>
    <property type="gene ID" value="HNAJ_0000482501"/>
</dbReference>
<evidence type="ECO:0000313" key="3">
    <source>
        <dbReference type="Proteomes" id="UP000278807"/>
    </source>
</evidence>
<proteinExistence type="predicted"/>
<protein>
    <submittedName>
        <fullName evidence="4">Phosphorylase b kinase regulatory subunit</fullName>
    </submittedName>
</protein>
<accession>A0A0R3TCN6</accession>
<name>A0A0R3TCN6_RODNA</name>
<organism evidence="4">
    <name type="scientific">Rodentolepis nana</name>
    <name type="common">Dwarf tapeworm</name>
    <name type="synonym">Hymenolepis nana</name>
    <dbReference type="NCBI Taxonomy" id="102285"/>
    <lineage>
        <taxon>Eukaryota</taxon>
        <taxon>Metazoa</taxon>
        <taxon>Spiralia</taxon>
        <taxon>Lophotrochozoa</taxon>
        <taxon>Platyhelminthes</taxon>
        <taxon>Cestoda</taxon>
        <taxon>Eucestoda</taxon>
        <taxon>Cyclophyllidea</taxon>
        <taxon>Hymenolepididae</taxon>
        <taxon>Rodentolepis</taxon>
    </lineage>
</organism>
<gene>
    <name evidence="2" type="ORF">HNAJ_LOCUS4823</name>
</gene>